<dbReference type="EMBL" id="OE015172">
    <property type="protein sequence ID" value="CAD7464494.1"/>
    <property type="molecule type" value="Genomic_DNA"/>
</dbReference>
<evidence type="ECO:0000256" key="2">
    <source>
        <dbReference type="ARBA" id="ARBA00022723"/>
    </source>
</evidence>
<protein>
    <recommendedName>
        <fullName evidence="3">DDE Tnp4 domain-containing protein</fullName>
    </recommendedName>
</protein>
<evidence type="ECO:0000256" key="1">
    <source>
        <dbReference type="ARBA" id="ARBA00001968"/>
    </source>
</evidence>
<dbReference type="Pfam" id="PF13359">
    <property type="entry name" value="DDE_Tnp_4"/>
    <property type="match status" value="1"/>
</dbReference>
<sequence length="176" mass="20254">MLQLVCGDLVRLSSATIAMIVKVVSGPDMEILDIVTRWPGSTHDARIFSNSRMKTRLETRQVRCNLFRDSGYPQLYYLYTPVPDPQNTEERQYNTAQKQTRKVVECLFGPRTKLLTSTKVIIACAVLHNIAIRRRELPSEDPERPMEQVDVRNVRPNERERAIRAAFILCPSSNEH</sequence>
<keyword evidence="2" id="KW-0479">Metal-binding</keyword>
<dbReference type="InterPro" id="IPR027806">
    <property type="entry name" value="HARBI1_dom"/>
</dbReference>
<evidence type="ECO:0000313" key="4">
    <source>
        <dbReference type="EMBL" id="CAD7464494.1"/>
    </source>
</evidence>
<evidence type="ECO:0000259" key="3">
    <source>
        <dbReference type="Pfam" id="PF13359"/>
    </source>
</evidence>
<feature type="domain" description="DDE Tnp4" evidence="3">
    <location>
        <begin position="21"/>
        <end position="109"/>
    </location>
</feature>
<organism evidence="4">
    <name type="scientific">Timema tahoe</name>
    <dbReference type="NCBI Taxonomy" id="61484"/>
    <lineage>
        <taxon>Eukaryota</taxon>
        <taxon>Metazoa</taxon>
        <taxon>Ecdysozoa</taxon>
        <taxon>Arthropoda</taxon>
        <taxon>Hexapoda</taxon>
        <taxon>Insecta</taxon>
        <taxon>Pterygota</taxon>
        <taxon>Neoptera</taxon>
        <taxon>Polyneoptera</taxon>
        <taxon>Phasmatodea</taxon>
        <taxon>Timematodea</taxon>
        <taxon>Timematoidea</taxon>
        <taxon>Timematidae</taxon>
        <taxon>Timema</taxon>
    </lineage>
</organism>
<accession>A0A7R9ITS8</accession>
<dbReference type="GO" id="GO:0046872">
    <property type="term" value="F:metal ion binding"/>
    <property type="evidence" value="ECO:0007669"/>
    <property type="project" value="UniProtKB-KW"/>
</dbReference>
<dbReference type="AlphaFoldDB" id="A0A7R9ITS8"/>
<reference evidence="4" key="1">
    <citation type="submission" date="2020-11" db="EMBL/GenBank/DDBJ databases">
        <authorList>
            <person name="Tran Van P."/>
        </authorList>
    </citation>
    <scope>NUCLEOTIDE SEQUENCE</scope>
</reference>
<proteinExistence type="predicted"/>
<gene>
    <name evidence="4" type="ORF">TTEB3V08_LOCUS12372</name>
</gene>
<name>A0A7R9ITS8_9NEOP</name>
<comment type="cofactor">
    <cofactor evidence="1">
        <name>a divalent metal cation</name>
        <dbReference type="ChEBI" id="CHEBI:60240"/>
    </cofactor>
</comment>